<dbReference type="AlphaFoldDB" id="A0A9P7QS34"/>
<dbReference type="EMBL" id="JAESDN010000016">
    <property type="protein sequence ID" value="KAG7041204.1"/>
    <property type="molecule type" value="Genomic_DNA"/>
</dbReference>
<reference evidence="1" key="1">
    <citation type="submission" date="2021-05" db="EMBL/GenBank/DDBJ databases">
        <title>Comparative genomics of three Colletotrichum scovillei strains and genetic complementation revealed genes involved fungal growth and virulence on chili pepper.</title>
        <authorList>
            <person name="Hsieh D.-K."/>
            <person name="Chuang S.-C."/>
            <person name="Chen C.-Y."/>
            <person name="Chao Y.-T."/>
            <person name="Lu M.-Y.J."/>
            <person name="Lee M.-H."/>
            <person name="Shih M.-C."/>
        </authorList>
    </citation>
    <scope>NUCLEOTIDE SEQUENCE</scope>
    <source>
        <strain evidence="1">Coll-153</strain>
    </source>
</reference>
<name>A0A9P7QS34_9PEZI</name>
<gene>
    <name evidence="1" type="ORF">JMJ77_008908</name>
</gene>
<organism evidence="1 2">
    <name type="scientific">Colletotrichum scovillei</name>
    <dbReference type="NCBI Taxonomy" id="1209932"/>
    <lineage>
        <taxon>Eukaryota</taxon>
        <taxon>Fungi</taxon>
        <taxon>Dikarya</taxon>
        <taxon>Ascomycota</taxon>
        <taxon>Pezizomycotina</taxon>
        <taxon>Sordariomycetes</taxon>
        <taxon>Hypocreomycetidae</taxon>
        <taxon>Glomerellales</taxon>
        <taxon>Glomerellaceae</taxon>
        <taxon>Colletotrichum</taxon>
        <taxon>Colletotrichum acutatum species complex</taxon>
    </lineage>
</organism>
<proteinExistence type="predicted"/>
<keyword evidence="2" id="KW-1185">Reference proteome</keyword>
<accession>A0A9P7QS34</accession>
<evidence type="ECO:0000313" key="1">
    <source>
        <dbReference type="EMBL" id="KAG7041204.1"/>
    </source>
</evidence>
<dbReference type="Proteomes" id="UP000699042">
    <property type="component" value="Unassembled WGS sequence"/>
</dbReference>
<sequence length="41" mass="4514">MKVFASRSLILSDVFFAFRCSTSCTSKTTLLCTPLHQSGTQ</sequence>
<evidence type="ECO:0000313" key="2">
    <source>
        <dbReference type="Proteomes" id="UP000699042"/>
    </source>
</evidence>
<protein>
    <submittedName>
        <fullName evidence="1">Uncharacterized protein</fullName>
    </submittedName>
</protein>
<comment type="caution">
    <text evidence="1">The sequence shown here is derived from an EMBL/GenBank/DDBJ whole genome shotgun (WGS) entry which is preliminary data.</text>
</comment>